<dbReference type="InterPro" id="IPR002831">
    <property type="entry name" value="Tscrpt_reg_TrmB_N"/>
</dbReference>
<dbReference type="Proteomes" id="UP001316184">
    <property type="component" value="Chromosome"/>
</dbReference>
<feature type="region of interest" description="Disordered" evidence="1">
    <location>
        <begin position="277"/>
        <end position="300"/>
    </location>
</feature>
<dbReference type="Gene3D" id="1.10.10.10">
    <property type="entry name" value="Winged helix-like DNA-binding domain superfamily/Winged helix DNA-binding domain"/>
    <property type="match status" value="1"/>
</dbReference>
<name>A0ABY5MA70_9ACTN</name>
<reference evidence="3 4" key="1">
    <citation type="submission" date="2022-08" db="EMBL/GenBank/DDBJ databases">
        <title>novel species in genus Aeromicrobium.</title>
        <authorList>
            <person name="Ye L."/>
        </authorList>
    </citation>
    <scope>NUCLEOTIDE SEQUENCE [LARGE SCALE GENOMIC DNA]</scope>
    <source>
        <strain evidence="4">zg-Y1379</strain>
    </source>
</reference>
<dbReference type="PANTHER" id="PTHR34293:SF1">
    <property type="entry name" value="HTH-TYPE TRANSCRIPTIONAL REGULATOR TRMBL2"/>
    <property type="match status" value="1"/>
</dbReference>
<proteinExistence type="predicted"/>
<evidence type="ECO:0000313" key="3">
    <source>
        <dbReference type="EMBL" id="UUP13558.1"/>
    </source>
</evidence>
<dbReference type="InterPro" id="IPR051797">
    <property type="entry name" value="TrmB-like"/>
</dbReference>
<dbReference type="RefSeq" id="WP_232403680.1">
    <property type="nucleotide sequence ID" value="NZ_CP102173.1"/>
</dbReference>
<sequence>MSHPSPNAAPADVLASSLQDLGFSSYEARCYVGLLGQPSQTGYAVSKRTGVPQPKVYEALRKLVARGAAFEVDVDPVLFAAVPPKQLLDGLSSHFQERHRGAREAAERLAIDTTVAPVAAVYALDSASSSIAAGTAAIARASRRVYTSASPDEMAQLLPALEERRDAGVDVVLIDFARKPLPADGMRVFRHASTENSIYRHHQARHIAVVVDSVETVYAVAPGGDNWDGVRTRNAAVIAAVKGMIKHDIDLQQIYADFGPALVAAYGPGLQALEKYRQDDTSERTAGDSGSAVQDTSLMG</sequence>
<feature type="compositionally biased region" description="Basic and acidic residues" evidence="1">
    <location>
        <begin position="277"/>
        <end position="286"/>
    </location>
</feature>
<dbReference type="InterPro" id="IPR036388">
    <property type="entry name" value="WH-like_DNA-bd_sf"/>
</dbReference>
<dbReference type="PANTHER" id="PTHR34293">
    <property type="entry name" value="HTH-TYPE TRANSCRIPTIONAL REGULATOR TRMBL2"/>
    <property type="match status" value="1"/>
</dbReference>
<feature type="compositionally biased region" description="Polar residues" evidence="1">
    <location>
        <begin position="291"/>
        <end position="300"/>
    </location>
</feature>
<evidence type="ECO:0000259" key="2">
    <source>
        <dbReference type="Pfam" id="PF01978"/>
    </source>
</evidence>
<organism evidence="3 4">
    <name type="scientific">Aeromicrobium wangtongii</name>
    <dbReference type="NCBI Taxonomy" id="2969247"/>
    <lineage>
        <taxon>Bacteria</taxon>
        <taxon>Bacillati</taxon>
        <taxon>Actinomycetota</taxon>
        <taxon>Actinomycetes</taxon>
        <taxon>Propionibacteriales</taxon>
        <taxon>Nocardioidaceae</taxon>
        <taxon>Aeromicrobium</taxon>
    </lineage>
</organism>
<protein>
    <recommendedName>
        <fullName evidence="2">Transcription regulator TrmB N-terminal domain-containing protein</fullName>
    </recommendedName>
</protein>
<keyword evidence="4" id="KW-1185">Reference proteome</keyword>
<accession>A0ABY5MA70</accession>
<dbReference type="EMBL" id="CP102173">
    <property type="protein sequence ID" value="UUP13558.1"/>
    <property type="molecule type" value="Genomic_DNA"/>
</dbReference>
<feature type="domain" description="Transcription regulator TrmB N-terminal" evidence="2">
    <location>
        <begin position="18"/>
        <end position="85"/>
    </location>
</feature>
<evidence type="ECO:0000313" key="4">
    <source>
        <dbReference type="Proteomes" id="UP001316184"/>
    </source>
</evidence>
<gene>
    <name evidence="3" type="ORF">NQV15_17170</name>
</gene>
<dbReference type="Pfam" id="PF01978">
    <property type="entry name" value="TrmB"/>
    <property type="match status" value="1"/>
</dbReference>
<evidence type="ECO:0000256" key="1">
    <source>
        <dbReference type="SAM" id="MobiDB-lite"/>
    </source>
</evidence>